<feature type="domain" description="Major facilitator superfamily (MFS) profile" evidence="9">
    <location>
        <begin position="20"/>
        <end position="397"/>
    </location>
</feature>
<dbReference type="PANTHER" id="PTHR43271">
    <property type="entry name" value="BLL2771 PROTEIN"/>
    <property type="match status" value="1"/>
</dbReference>
<evidence type="ECO:0000256" key="4">
    <source>
        <dbReference type="ARBA" id="ARBA00022475"/>
    </source>
</evidence>
<feature type="transmembrane region" description="Helical" evidence="8">
    <location>
        <begin position="20"/>
        <end position="43"/>
    </location>
</feature>
<evidence type="ECO:0000256" key="1">
    <source>
        <dbReference type="ARBA" id="ARBA00004651"/>
    </source>
</evidence>
<comment type="caution">
    <text evidence="10">The sequence shown here is derived from an EMBL/GenBank/DDBJ whole genome shotgun (WGS) entry which is preliminary data.</text>
</comment>
<evidence type="ECO:0000256" key="3">
    <source>
        <dbReference type="ARBA" id="ARBA00022448"/>
    </source>
</evidence>
<dbReference type="Proteomes" id="UP000256519">
    <property type="component" value="Unassembled WGS sequence"/>
</dbReference>
<feature type="transmembrane region" description="Helical" evidence="8">
    <location>
        <begin position="345"/>
        <end position="366"/>
    </location>
</feature>
<feature type="transmembrane region" description="Helical" evidence="8">
    <location>
        <begin position="372"/>
        <end position="393"/>
    </location>
</feature>
<feature type="transmembrane region" description="Helical" evidence="8">
    <location>
        <begin position="217"/>
        <end position="239"/>
    </location>
</feature>
<keyword evidence="4" id="KW-1003">Cell membrane</keyword>
<evidence type="ECO:0000256" key="2">
    <source>
        <dbReference type="ARBA" id="ARBA00008335"/>
    </source>
</evidence>
<accession>A0A3D8WXA0</accession>
<dbReference type="AlphaFoldDB" id="A0A3D8WXA0"/>
<dbReference type="Gene3D" id="1.20.1250.20">
    <property type="entry name" value="MFS general substrate transporter like domains"/>
    <property type="match status" value="1"/>
</dbReference>
<dbReference type="PANTHER" id="PTHR43271:SF2">
    <property type="entry name" value="BLL2771 PROTEIN"/>
    <property type="match status" value="1"/>
</dbReference>
<feature type="transmembrane region" description="Helical" evidence="8">
    <location>
        <begin position="174"/>
        <end position="196"/>
    </location>
</feature>
<name>A0A3D8WXA0_PRIMG</name>
<feature type="transmembrane region" description="Helical" evidence="8">
    <location>
        <begin position="259"/>
        <end position="279"/>
    </location>
</feature>
<feature type="transmembrane region" description="Helical" evidence="8">
    <location>
        <begin position="55"/>
        <end position="74"/>
    </location>
</feature>
<feature type="transmembrane region" description="Helical" evidence="8">
    <location>
        <begin position="145"/>
        <end position="162"/>
    </location>
</feature>
<evidence type="ECO:0000313" key="10">
    <source>
        <dbReference type="EMBL" id="RDZ11105.1"/>
    </source>
</evidence>
<evidence type="ECO:0000313" key="11">
    <source>
        <dbReference type="Proteomes" id="UP000256519"/>
    </source>
</evidence>
<keyword evidence="5 8" id="KW-0812">Transmembrane</keyword>
<reference evidence="10 11" key="1">
    <citation type="journal article" date="2018" name="Appl. Environ. Microbiol.">
        <title>Antimicrobial susceptibility testing and tentative epidemiological cut-off values of five Bacillus species relevant for use as animal feed additives or for plant protection.</title>
        <authorList>
            <person name="Agerso Y."/>
            <person name="Stuer-Lauridsen B."/>
            <person name="Bjerre K."/>
            <person name="Jensen M.G."/>
            <person name="Johansen E."/>
            <person name="Bennedsen M."/>
            <person name="Brockmann E."/>
            <person name="Nielsen B."/>
        </authorList>
    </citation>
    <scope>NUCLEOTIDE SEQUENCE [LARGE SCALE GENOMIC DNA]</scope>
    <source>
        <strain evidence="10 11">CHCC20162</strain>
    </source>
</reference>
<dbReference type="SUPFAM" id="SSF103473">
    <property type="entry name" value="MFS general substrate transporter"/>
    <property type="match status" value="1"/>
</dbReference>
<feature type="transmembrane region" description="Helical" evidence="8">
    <location>
        <begin position="86"/>
        <end position="105"/>
    </location>
</feature>
<keyword evidence="3" id="KW-0813">Transport</keyword>
<comment type="subcellular location">
    <subcellularLocation>
        <location evidence="1">Cell membrane</location>
        <topology evidence="1">Multi-pass membrane protein</topology>
    </subcellularLocation>
</comment>
<dbReference type="EMBL" id="PQWM01000029">
    <property type="protein sequence ID" value="RDZ11105.1"/>
    <property type="molecule type" value="Genomic_DNA"/>
</dbReference>
<dbReference type="Pfam" id="PF07690">
    <property type="entry name" value="MFS_1"/>
    <property type="match status" value="1"/>
</dbReference>
<dbReference type="GO" id="GO:0005886">
    <property type="term" value="C:plasma membrane"/>
    <property type="evidence" value="ECO:0007669"/>
    <property type="project" value="UniProtKB-SubCell"/>
</dbReference>
<keyword evidence="7 8" id="KW-0472">Membrane</keyword>
<dbReference type="InterPro" id="IPR036259">
    <property type="entry name" value="MFS_trans_sf"/>
</dbReference>
<feature type="transmembrane region" description="Helical" evidence="8">
    <location>
        <begin position="310"/>
        <end position="333"/>
    </location>
</feature>
<feature type="transmembrane region" description="Helical" evidence="8">
    <location>
        <begin position="286"/>
        <end position="304"/>
    </location>
</feature>
<evidence type="ECO:0000256" key="5">
    <source>
        <dbReference type="ARBA" id="ARBA00022692"/>
    </source>
</evidence>
<evidence type="ECO:0000256" key="6">
    <source>
        <dbReference type="ARBA" id="ARBA00022989"/>
    </source>
</evidence>
<gene>
    <name evidence="10" type="ORF">C3744_22335</name>
</gene>
<dbReference type="InterPro" id="IPR011701">
    <property type="entry name" value="MFS"/>
</dbReference>
<dbReference type="GO" id="GO:0022857">
    <property type="term" value="F:transmembrane transporter activity"/>
    <property type="evidence" value="ECO:0007669"/>
    <property type="project" value="InterPro"/>
</dbReference>
<keyword evidence="6 8" id="KW-1133">Transmembrane helix</keyword>
<evidence type="ECO:0000259" key="9">
    <source>
        <dbReference type="PROSITE" id="PS50850"/>
    </source>
</evidence>
<dbReference type="PROSITE" id="PS50850">
    <property type="entry name" value="MFS"/>
    <property type="match status" value="1"/>
</dbReference>
<evidence type="ECO:0000256" key="8">
    <source>
        <dbReference type="SAM" id="Phobius"/>
    </source>
</evidence>
<feature type="transmembrane region" description="Helical" evidence="8">
    <location>
        <begin position="111"/>
        <end position="133"/>
    </location>
</feature>
<dbReference type="CDD" id="cd17324">
    <property type="entry name" value="MFS_NepI_like"/>
    <property type="match status" value="1"/>
</dbReference>
<dbReference type="RefSeq" id="WP_116077163.1">
    <property type="nucleotide sequence ID" value="NZ_CP187630.1"/>
</dbReference>
<evidence type="ECO:0000256" key="7">
    <source>
        <dbReference type="ARBA" id="ARBA00023136"/>
    </source>
</evidence>
<dbReference type="InterPro" id="IPR020846">
    <property type="entry name" value="MFS_dom"/>
</dbReference>
<organism evidence="10 11">
    <name type="scientific">Priestia megaterium</name>
    <name type="common">Bacillus megaterium</name>
    <dbReference type="NCBI Taxonomy" id="1404"/>
    <lineage>
        <taxon>Bacteria</taxon>
        <taxon>Bacillati</taxon>
        <taxon>Bacillota</taxon>
        <taxon>Bacilli</taxon>
        <taxon>Bacillales</taxon>
        <taxon>Bacillaceae</taxon>
        <taxon>Priestia</taxon>
    </lineage>
</organism>
<sequence length="397" mass="42601">MKEGNVKVNHETSDRSHSLITAILFWCGLVVVSSLYITIPLVSVFAEAFKVSNSQAAWVGSAFSLCYAVGFLFFGPLSDRYGRKQIILFGLIVLTIVSPLIGLFTNLSWVIVLRAIQGIAAATFAPAALSYVVEHFPAEKRITTTGFVSTGFLMSGIVGQVFSSLISENFSWNYVFYILGGVYLITAILITFFIPTSNLPQIKGSMLDSFKQMGKVFAQKSLLLCYIITITLLLSFVGMYTTLGNYLSETFGLNSQDILYVRCAGILGMLVSPFSGQLVTKFGLHTVIRIGLSLAVLGLAILGFSSNLAFLIVMSVIFVAGVSITISTLISLVGQLGGTARGSAISLFSFILFMGATLGPIVAMAILNISSYLVTFELLALLLGIGLIASILIKSRG</sequence>
<proteinExistence type="inferred from homology"/>
<comment type="similarity">
    <text evidence="2">Belongs to the major facilitator superfamily.</text>
</comment>
<protein>
    <submittedName>
        <fullName evidence="10">MFS transporter</fullName>
    </submittedName>
</protein>